<dbReference type="RefSeq" id="WP_150336739.1">
    <property type="nucleotide sequence ID" value="NZ_JAERIX010000058.1"/>
</dbReference>
<evidence type="ECO:0000313" key="2">
    <source>
        <dbReference type="Proteomes" id="UP000323707"/>
    </source>
</evidence>
<dbReference type="Proteomes" id="UP000323707">
    <property type="component" value="Unassembled WGS sequence"/>
</dbReference>
<organism evidence="1 2">
    <name type="scientific">Helicobacter canis</name>
    <dbReference type="NCBI Taxonomy" id="29419"/>
    <lineage>
        <taxon>Bacteria</taxon>
        <taxon>Pseudomonadati</taxon>
        <taxon>Campylobacterota</taxon>
        <taxon>Epsilonproteobacteria</taxon>
        <taxon>Campylobacterales</taxon>
        <taxon>Helicobacteraceae</taxon>
        <taxon>Helicobacter</taxon>
    </lineage>
</organism>
<name>A0A5M9QTX7_9HELI</name>
<dbReference type="EMBL" id="VXKE01000005">
    <property type="protein sequence ID" value="KAA8710936.1"/>
    <property type="molecule type" value="Genomic_DNA"/>
</dbReference>
<protein>
    <submittedName>
        <fullName evidence="1">Uncharacterized protein</fullName>
    </submittedName>
</protein>
<dbReference type="AlphaFoldDB" id="A0A5M9QTX7"/>
<gene>
    <name evidence="1" type="ORF">F4V45_01420</name>
</gene>
<sequence>MTTNKSKNTCDNTTQISQAHPKLQSILLRERLKEIEIRLVDLADFLGISRPTAYKFIQMYETGYKDNIDGKLLKFFDFVMNEKELDKSRAMSYIVENLVQPRTKSTQDRAQIIANLLKKENSVKIEFIDMVAQTQVLDPILEYLLECQKILAKSKRALNEEEVAKITPLNELYNKLGLRLDIKIKEQK</sequence>
<evidence type="ECO:0000313" key="1">
    <source>
        <dbReference type="EMBL" id="KAA8710936.1"/>
    </source>
</evidence>
<accession>A0A5M9QTX7</accession>
<comment type="caution">
    <text evidence="1">The sequence shown here is derived from an EMBL/GenBank/DDBJ whole genome shotgun (WGS) entry which is preliminary data.</text>
</comment>
<proteinExistence type="predicted"/>
<reference evidence="1 2" key="1">
    <citation type="submission" date="2019-09" db="EMBL/GenBank/DDBJ databases">
        <title>Draft genome sequence of various Type strains from the CCUG.</title>
        <authorList>
            <person name="Pineiro-Iglesias B."/>
            <person name="Tunovic T."/>
            <person name="Unosson C."/>
            <person name="Inganas E."/>
            <person name="Ohlen M."/>
            <person name="Cardew S."/>
            <person name="Jensie-Markopoulos S."/>
            <person name="Salva-Serra F."/>
            <person name="Jaen-Luchoro D."/>
            <person name="Karlsson R."/>
            <person name="Svensson-Stadler L."/>
            <person name="Chun J."/>
            <person name="Moore E."/>
        </authorList>
    </citation>
    <scope>NUCLEOTIDE SEQUENCE [LARGE SCALE GENOMIC DNA]</scope>
    <source>
        <strain evidence="1 2">CCUG 32756T</strain>
    </source>
</reference>